<evidence type="ECO:0000313" key="2">
    <source>
        <dbReference type="Proteomes" id="UP000475862"/>
    </source>
</evidence>
<comment type="caution">
    <text evidence="1">The sequence shown here is derived from an EMBL/GenBank/DDBJ whole genome shotgun (WGS) entry which is preliminary data.</text>
</comment>
<organism evidence="1 2">
    <name type="scientific">Aphis glycines</name>
    <name type="common">Soybean aphid</name>
    <dbReference type="NCBI Taxonomy" id="307491"/>
    <lineage>
        <taxon>Eukaryota</taxon>
        <taxon>Metazoa</taxon>
        <taxon>Ecdysozoa</taxon>
        <taxon>Arthropoda</taxon>
        <taxon>Hexapoda</taxon>
        <taxon>Insecta</taxon>
        <taxon>Pterygota</taxon>
        <taxon>Neoptera</taxon>
        <taxon>Paraneoptera</taxon>
        <taxon>Hemiptera</taxon>
        <taxon>Sternorrhyncha</taxon>
        <taxon>Aphidomorpha</taxon>
        <taxon>Aphidoidea</taxon>
        <taxon>Aphididae</taxon>
        <taxon>Aphidini</taxon>
        <taxon>Aphis</taxon>
        <taxon>Aphis</taxon>
    </lineage>
</organism>
<accession>A0A6G0TZ61</accession>
<dbReference type="Proteomes" id="UP000475862">
    <property type="component" value="Unassembled WGS sequence"/>
</dbReference>
<keyword evidence="2" id="KW-1185">Reference proteome</keyword>
<gene>
    <name evidence="1" type="ORF">AGLY_003636</name>
</gene>
<dbReference type="AlphaFoldDB" id="A0A6G0TZ61"/>
<evidence type="ECO:0000313" key="1">
    <source>
        <dbReference type="EMBL" id="KAE9541645.1"/>
    </source>
</evidence>
<name>A0A6G0TZ61_APHGL</name>
<reference evidence="1 2" key="1">
    <citation type="submission" date="2019-08" db="EMBL/GenBank/DDBJ databases">
        <title>The genome of the soybean aphid Biotype 1, its phylome, world population structure and adaptation to the North American continent.</title>
        <authorList>
            <person name="Giordano R."/>
            <person name="Donthu R.K."/>
            <person name="Hernandez A.G."/>
            <person name="Wright C.L."/>
            <person name="Zimin A.V."/>
        </authorList>
    </citation>
    <scope>NUCLEOTIDE SEQUENCE [LARGE SCALE GENOMIC DNA]</scope>
    <source>
        <tissue evidence="1">Whole aphids</tissue>
    </source>
</reference>
<sequence>MGLILNGVMNVYKLILCTILGEGGPQALVVSRALEFFPREVKFIQTLLENLLTHKIIIVMPKLGANTATDLNIGLRKYETLYYQFKLSFKGLYYNILGRYLIFSSQINSYEKICTRYLLLIDDLSVNSSRENLSIVMICSTRRIFDVYKQFQNFSIPVNSVSGVVMALTDGCTYAIVSTGYRLNPLSFTTTVLGHARSSRYQQQRWQ</sequence>
<protein>
    <submittedName>
        <fullName evidence="1">Uncharacterized protein</fullName>
    </submittedName>
</protein>
<dbReference type="EMBL" id="VYZN01000012">
    <property type="protein sequence ID" value="KAE9541645.1"/>
    <property type="molecule type" value="Genomic_DNA"/>
</dbReference>
<proteinExistence type="predicted"/>